<feature type="region of interest" description="Disordered" evidence="1">
    <location>
        <begin position="78"/>
        <end position="105"/>
    </location>
</feature>
<evidence type="ECO:0000256" key="1">
    <source>
        <dbReference type="SAM" id="MobiDB-lite"/>
    </source>
</evidence>
<organism evidence="2">
    <name type="scientific">Graphocephala atropunctata</name>
    <dbReference type="NCBI Taxonomy" id="36148"/>
    <lineage>
        <taxon>Eukaryota</taxon>
        <taxon>Metazoa</taxon>
        <taxon>Ecdysozoa</taxon>
        <taxon>Arthropoda</taxon>
        <taxon>Hexapoda</taxon>
        <taxon>Insecta</taxon>
        <taxon>Pterygota</taxon>
        <taxon>Neoptera</taxon>
        <taxon>Paraneoptera</taxon>
        <taxon>Hemiptera</taxon>
        <taxon>Auchenorrhyncha</taxon>
        <taxon>Membracoidea</taxon>
        <taxon>Cicadellidae</taxon>
        <taxon>Cicadellinae</taxon>
        <taxon>Cicadellini</taxon>
        <taxon>Graphocephala</taxon>
    </lineage>
</organism>
<evidence type="ECO:0000313" key="2">
    <source>
        <dbReference type="EMBL" id="JAT18869.1"/>
    </source>
</evidence>
<dbReference type="EMBL" id="GEBQ01021108">
    <property type="protein sequence ID" value="JAT18869.1"/>
    <property type="molecule type" value="Transcribed_RNA"/>
</dbReference>
<accession>A0A1B6L569</accession>
<feature type="compositionally biased region" description="Polar residues" evidence="1">
    <location>
        <begin position="79"/>
        <end position="99"/>
    </location>
</feature>
<reference evidence="2" key="1">
    <citation type="submission" date="2015-11" db="EMBL/GenBank/DDBJ databases">
        <title>De novo transcriptome assembly of four potential Pierce s Disease insect vectors from Arizona vineyards.</title>
        <authorList>
            <person name="Tassone E.E."/>
        </authorList>
    </citation>
    <scope>NUCLEOTIDE SEQUENCE</scope>
</reference>
<gene>
    <name evidence="2" type="ORF">g.7426</name>
</gene>
<name>A0A1B6L569_9HEMI</name>
<dbReference type="AlphaFoldDB" id="A0A1B6L569"/>
<proteinExistence type="predicted"/>
<feature type="non-terminal residue" evidence="2">
    <location>
        <position position="1"/>
    </location>
</feature>
<feature type="non-terminal residue" evidence="2">
    <location>
        <position position="151"/>
    </location>
</feature>
<sequence length="151" mass="17089">REIPQLEIFQANQTSFAEVLQMDSLECVDFELDTKSHHDNVPGIEITGALEQTDIYELESSKPISLCDNELQADKANLLSENPDTSTLEPNLNQDSPEPQKTAEDVKLEREIPQLEMFDANQALFTEVLQMDSLECVDFQLDTKSHHDNVP</sequence>
<protein>
    <submittedName>
        <fullName evidence="2">Uncharacterized protein</fullName>
    </submittedName>
</protein>